<organism evidence="1 2">
    <name type="scientific">Microbotryum silenes-dioicae</name>
    <dbReference type="NCBI Taxonomy" id="796604"/>
    <lineage>
        <taxon>Eukaryota</taxon>
        <taxon>Fungi</taxon>
        <taxon>Dikarya</taxon>
        <taxon>Basidiomycota</taxon>
        <taxon>Pucciniomycotina</taxon>
        <taxon>Microbotryomycetes</taxon>
        <taxon>Microbotryales</taxon>
        <taxon>Microbotryaceae</taxon>
        <taxon>Microbotryum</taxon>
    </lineage>
</organism>
<protein>
    <submittedName>
        <fullName evidence="1">BQ5605_C021g09230 protein</fullName>
    </submittedName>
</protein>
<evidence type="ECO:0000313" key="1">
    <source>
        <dbReference type="EMBL" id="SGZ19894.1"/>
    </source>
</evidence>
<name>A0A2X0MK01_9BASI</name>
<dbReference type="AlphaFoldDB" id="A0A2X0MK01"/>
<reference evidence="1 2" key="1">
    <citation type="submission" date="2016-11" db="EMBL/GenBank/DDBJ databases">
        <authorList>
            <person name="Jaros S."/>
            <person name="Januszkiewicz K."/>
            <person name="Wedrychowicz H."/>
        </authorList>
    </citation>
    <scope>NUCLEOTIDE SEQUENCE [LARGE SCALE GENOMIC DNA]</scope>
</reference>
<gene>
    <name evidence="1" type="primary">BQ5605_C021g09230</name>
    <name evidence="1" type="ORF">BQ5605_C021G09230</name>
</gene>
<keyword evidence="2" id="KW-1185">Reference proteome</keyword>
<dbReference type="EMBL" id="FQNC01000083">
    <property type="protein sequence ID" value="SGZ19894.1"/>
    <property type="molecule type" value="Genomic_DNA"/>
</dbReference>
<accession>A0A2X0MK01</accession>
<sequence>MATNTTTRRYSLAQSIPADVFNRIVAHLDKLTPEEKMFLESSAAVTNRVPVTVLGLELHPLDPNYKPKQDRAWAIKVRDSQFDSHASRDTICHTCKAVICSVVRLRALRGDLVGFEVSGGAALRRRPRSLPATRLVLPNLLDWIFVEPVSAAILKRMFSRFDTPALKSVWITFIEKDLARDALDAPLQRLFSADGTHLRRLTLGCLEDLNPNQTQKLARILSRGVSHCQALDMLVLAFGNTSFKPIVASIPASIPLRRLTIQVRVQTGEKYVSERSAKEAVEMLALPSLGRLEVLKIEQLMVVNTILYNLLQNPDYRSVFPFVIPFGEVEHYQSLLKSQWDPLRRLCERRHIELELSVLPQDDGRSRQDVISTAMSRLGIT</sequence>
<proteinExistence type="predicted"/>
<evidence type="ECO:0000313" key="2">
    <source>
        <dbReference type="Proteomes" id="UP000249464"/>
    </source>
</evidence>
<dbReference type="Proteomes" id="UP000249464">
    <property type="component" value="Unassembled WGS sequence"/>
</dbReference>